<proteinExistence type="predicted"/>
<dbReference type="SUPFAM" id="SSF53474">
    <property type="entry name" value="alpha/beta-Hydrolases"/>
    <property type="match status" value="1"/>
</dbReference>
<evidence type="ECO:0000256" key="1">
    <source>
        <dbReference type="ARBA" id="ARBA00022801"/>
    </source>
</evidence>
<dbReference type="PANTHER" id="PTHR43798:SF31">
    <property type="entry name" value="AB HYDROLASE SUPERFAMILY PROTEIN YCLE"/>
    <property type="match status" value="1"/>
</dbReference>
<dbReference type="RefSeq" id="XP_020121600.1">
    <property type="nucleotide sequence ID" value="XM_020266148.1"/>
</dbReference>
<feature type="domain" description="AB hydrolase-1" evidence="2">
    <location>
        <begin position="31"/>
        <end position="289"/>
    </location>
</feature>
<dbReference type="InterPro" id="IPR000073">
    <property type="entry name" value="AB_hydrolase_1"/>
</dbReference>
<protein>
    <recommendedName>
        <fullName evidence="2">AB hydrolase-1 domain-containing protein</fullName>
    </recommendedName>
</protein>
<evidence type="ECO:0000259" key="2">
    <source>
        <dbReference type="Pfam" id="PF12697"/>
    </source>
</evidence>
<keyword evidence="1" id="KW-0378">Hydrolase</keyword>
<dbReference type="Proteomes" id="UP000214365">
    <property type="component" value="Unassembled WGS sequence"/>
</dbReference>
<evidence type="ECO:0000313" key="3">
    <source>
        <dbReference type="EMBL" id="OKL61479.1"/>
    </source>
</evidence>
<dbReference type="EMBL" id="LFMY01000004">
    <property type="protein sequence ID" value="OKL61479.1"/>
    <property type="molecule type" value="Genomic_DNA"/>
</dbReference>
<comment type="caution">
    <text evidence="3">The sequence shown here is derived from an EMBL/GenBank/DDBJ whole genome shotgun (WGS) entry which is preliminary data.</text>
</comment>
<dbReference type="Gene3D" id="3.40.50.1820">
    <property type="entry name" value="alpha/beta hydrolase"/>
    <property type="match status" value="1"/>
</dbReference>
<evidence type="ECO:0000313" key="4">
    <source>
        <dbReference type="Proteomes" id="UP000214365"/>
    </source>
</evidence>
<dbReference type="GO" id="GO:0016020">
    <property type="term" value="C:membrane"/>
    <property type="evidence" value="ECO:0007669"/>
    <property type="project" value="TreeGrafter"/>
</dbReference>
<dbReference type="PANTHER" id="PTHR43798">
    <property type="entry name" value="MONOACYLGLYCEROL LIPASE"/>
    <property type="match status" value="1"/>
</dbReference>
<reference evidence="3 4" key="1">
    <citation type="submission" date="2015-06" db="EMBL/GenBank/DDBJ databases">
        <title>Talaromyces atroroseus IBT 11181 draft genome.</title>
        <authorList>
            <person name="Rasmussen K.B."/>
            <person name="Rasmussen S."/>
            <person name="Petersen B."/>
            <person name="Sicheritz-Ponten T."/>
            <person name="Mortensen U.H."/>
            <person name="Thrane U."/>
        </authorList>
    </citation>
    <scope>NUCLEOTIDE SEQUENCE [LARGE SCALE GENOMIC DNA]</scope>
    <source>
        <strain evidence="3 4">IBT 11181</strain>
    </source>
</reference>
<sequence>MESQFIEISPDTVIHLRLVKEASVSDKSPLLVFLHYWGGSSSTWYKLTSPASQWSLSSQYASVALDFRGWGQSTGPEQAAAATAKDYSVTPNASDLVTVLERLKSNPATAGLVRNGIVLIGHSMGGKVALAALGKASDDILRLIKGLVLVAPAPPTPLVLPPEMSEQQKRAYDTAESVQWTVQNVLSTPLAKDDVSLIVRDSRAGSQLATEGWILHGMQENIVAALDNVSSREIKVSVLAGELDVVEQKDRVKSEVVETLSAKGFLVTFAVVEGVKHLIPLEKPEAVRRAVEELLVN</sequence>
<dbReference type="Pfam" id="PF12697">
    <property type="entry name" value="Abhydrolase_6"/>
    <property type="match status" value="1"/>
</dbReference>
<name>A0A225B0I4_TALAT</name>
<accession>A0A225B0I4</accession>
<dbReference type="AlphaFoldDB" id="A0A225B0I4"/>
<dbReference type="InterPro" id="IPR029058">
    <property type="entry name" value="AB_hydrolase_fold"/>
</dbReference>
<organism evidence="3 4">
    <name type="scientific">Talaromyces atroroseus</name>
    <dbReference type="NCBI Taxonomy" id="1441469"/>
    <lineage>
        <taxon>Eukaryota</taxon>
        <taxon>Fungi</taxon>
        <taxon>Dikarya</taxon>
        <taxon>Ascomycota</taxon>
        <taxon>Pezizomycotina</taxon>
        <taxon>Eurotiomycetes</taxon>
        <taxon>Eurotiomycetidae</taxon>
        <taxon>Eurotiales</taxon>
        <taxon>Trichocomaceae</taxon>
        <taxon>Talaromyces</taxon>
        <taxon>Talaromyces sect. Trachyspermi</taxon>
    </lineage>
</organism>
<dbReference type="GeneID" id="31003562"/>
<dbReference type="GO" id="GO:0016787">
    <property type="term" value="F:hydrolase activity"/>
    <property type="evidence" value="ECO:0007669"/>
    <property type="project" value="UniProtKB-KW"/>
</dbReference>
<keyword evidence="4" id="KW-1185">Reference proteome</keyword>
<gene>
    <name evidence="3" type="ORF">UA08_03807</name>
</gene>
<dbReference type="OrthoDB" id="2498029at2759"/>
<dbReference type="STRING" id="1441469.A0A225B0I4"/>
<dbReference type="InterPro" id="IPR050266">
    <property type="entry name" value="AB_hydrolase_sf"/>
</dbReference>